<feature type="transmembrane region" description="Helical" evidence="1">
    <location>
        <begin position="90"/>
        <end position="108"/>
    </location>
</feature>
<dbReference type="EMBL" id="JAWDKA010000005">
    <property type="protein sequence ID" value="MDV0441792.1"/>
    <property type="molecule type" value="Genomic_DNA"/>
</dbReference>
<dbReference type="RefSeq" id="WP_338094198.1">
    <property type="nucleotide sequence ID" value="NZ_JAWDKA010000005.1"/>
</dbReference>
<accession>A0AAE4MD73</accession>
<name>A0AAE4MD73_9EURY</name>
<dbReference type="PIRSF" id="PIRSF036536">
    <property type="entry name" value="EhaH"/>
    <property type="match status" value="1"/>
</dbReference>
<gene>
    <name evidence="2" type="ORF">McpAg1_10030</name>
</gene>
<comment type="caution">
    <text evidence="2">The sequence shown here is derived from an EMBL/GenBank/DDBJ whole genome shotgun (WGS) entry which is preliminary data.</text>
</comment>
<keyword evidence="1" id="KW-0812">Transmembrane</keyword>
<feature type="transmembrane region" description="Helical" evidence="1">
    <location>
        <begin position="160"/>
        <end position="185"/>
    </location>
</feature>
<feature type="transmembrane region" description="Helical" evidence="1">
    <location>
        <begin position="120"/>
        <end position="148"/>
    </location>
</feature>
<keyword evidence="1" id="KW-1133">Transmembrane helix</keyword>
<protein>
    <submittedName>
        <fullName evidence="2">Uncharacterized protein</fullName>
    </submittedName>
</protein>
<keyword evidence="3" id="KW-1185">Reference proteome</keyword>
<dbReference type="InterPro" id="IPR017059">
    <property type="entry name" value="NiFe-hyd_3_EhaH_prd"/>
</dbReference>
<evidence type="ECO:0000256" key="1">
    <source>
        <dbReference type="SAM" id="Phobius"/>
    </source>
</evidence>
<organism evidence="2 3">
    <name type="scientific">Methanorbis furvi</name>
    <dbReference type="NCBI Taxonomy" id="3028299"/>
    <lineage>
        <taxon>Archaea</taxon>
        <taxon>Methanobacteriati</taxon>
        <taxon>Methanobacteriota</taxon>
        <taxon>Stenosarchaea group</taxon>
        <taxon>Methanomicrobia</taxon>
        <taxon>Methanomicrobiales</taxon>
        <taxon>Methanocorpusculaceae</taxon>
        <taxon>Methanorbis</taxon>
    </lineage>
</organism>
<feature type="transmembrane region" description="Helical" evidence="1">
    <location>
        <begin position="197"/>
        <end position="217"/>
    </location>
</feature>
<keyword evidence="1" id="KW-0472">Membrane</keyword>
<feature type="transmembrane region" description="Helical" evidence="1">
    <location>
        <begin position="20"/>
        <end position="40"/>
    </location>
</feature>
<dbReference type="Proteomes" id="UP001273136">
    <property type="component" value="Unassembled WGS sequence"/>
</dbReference>
<dbReference type="Pfam" id="PF10125">
    <property type="entry name" value="NADHdeh_related"/>
    <property type="match status" value="1"/>
</dbReference>
<sequence>MFEQILIRMPFGDIVHYLSGYTVVLFAFAAMFVILAIISLPEKPIDIVFGTDGYYTKDVPVDLMKFQRFMAIACGIATIGAITTGDIFNFTLFAAFIGVLNIGIVAAVKNKQVLNAAFSYGLVVMMATVPLFAGAAIIAATCGTLSIWELAVAAEATAGISVPIVAKLLLLVGVLGEGMAPFYIGKAEITRAPGAPYILMIHVSSLLLFLRVVEILLTV</sequence>
<evidence type="ECO:0000313" key="2">
    <source>
        <dbReference type="EMBL" id="MDV0441792.1"/>
    </source>
</evidence>
<evidence type="ECO:0000313" key="3">
    <source>
        <dbReference type="Proteomes" id="UP001273136"/>
    </source>
</evidence>
<proteinExistence type="predicted"/>
<dbReference type="AlphaFoldDB" id="A0AAE4MD73"/>
<reference evidence="2" key="1">
    <citation type="submission" date="2023-06" db="EMBL/GenBank/DDBJ databases">
        <title>Genome sequence of Methancorpusculaceae sp. Ag1.</title>
        <authorList>
            <person name="Protasov E."/>
            <person name="Platt K."/>
            <person name="Poehlein A."/>
            <person name="Daniel R."/>
            <person name="Brune A."/>
        </authorList>
    </citation>
    <scope>NUCLEOTIDE SEQUENCE</scope>
    <source>
        <strain evidence="2">Ag1</strain>
    </source>
</reference>